<name>A0A6M3LCM3_9ZZZZ</name>
<gene>
    <name evidence="1" type="ORF">MM415B03382_0003</name>
</gene>
<reference evidence="1" key="1">
    <citation type="submission" date="2020-03" db="EMBL/GenBank/DDBJ databases">
        <title>The deep terrestrial virosphere.</title>
        <authorList>
            <person name="Holmfeldt K."/>
            <person name="Nilsson E."/>
            <person name="Simone D."/>
            <person name="Lopez-Fernandez M."/>
            <person name="Wu X."/>
            <person name="de Brujin I."/>
            <person name="Lundin D."/>
            <person name="Andersson A."/>
            <person name="Bertilsson S."/>
            <person name="Dopson M."/>
        </authorList>
    </citation>
    <scope>NUCLEOTIDE SEQUENCE</scope>
    <source>
        <strain evidence="1">MM415B03382</strain>
    </source>
</reference>
<dbReference type="AlphaFoldDB" id="A0A6M3LCM3"/>
<organism evidence="1">
    <name type="scientific">viral metagenome</name>
    <dbReference type="NCBI Taxonomy" id="1070528"/>
    <lineage>
        <taxon>unclassified sequences</taxon>
        <taxon>metagenomes</taxon>
        <taxon>organismal metagenomes</taxon>
    </lineage>
</organism>
<evidence type="ECO:0000313" key="1">
    <source>
        <dbReference type="EMBL" id="QJA91372.1"/>
    </source>
</evidence>
<protein>
    <submittedName>
        <fullName evidence="1">Uncharacterized protein</fullName>
    </submittedName>
</protein>
<sequence>MKVLRDTATTKLDNGSSQDRRLILCGFFMLKGISSRRHLGRCYFGGD</sequence>
<dbReference type="EMBL" id="MT142983">
    <property type="protein sequence ID" value="QJA91372.1"/>
    <property type="molecule type" value="Genomic_DNA"/>
</dbReference>
<proteinExistence type="predicted"/>
<accession>A0A6M3LCM3</accession>